<protein>
    <submittedName>
        <fullName evidence="1">Uncharacterized protein</fullName>
    </submittedName>
</protein>
<organism evidence="1 2">
    <name type="scientific">Streptomyces parvulus</name>
    <dbReference type="NCBI Taxonomy" id="146923"/>
    <lineage>
        <taxon>Bacteria</taxon>
        <taxon>Bacillati</taxon>
        <taxon>Actinomycetota</taxon>
        <taxon>Actinomycetes</taxon>
        <taxon>Kitasatosporales</taxon>
        <taxon>Streptomycetaceae</taxon>
        <taxon>Streptomyces</taxon>
    </lineage>
</organism>
<sequence>MGVGDLENFLSSPAAQSVSGQTWEAIRERAVGGMQNPVLPADVRLRWAALAISAVRGKSTAESMDSRVSAAAEVHVRSYVICEFGRVDDGNLQDLESLTRLVFHAIGMSREQVAASAADWRNSGRAEMLTLRRIKNLVTPLKEVVHLFEPGDPRRAEVEDWLALTSRLP</sequence>
<comment type="caution">
    <text evidence="1">The sequence shown here is derived from an EMBL/GenBank/DDBJ whole genome shotgun (WGS) entry which is preliminary data.</text>
</comment>
<gene>
    <name evidence="1" type="ORF">VSS30_19150</name>
</gene>
<dbReference type="EMBL" id="JAYMRR010000009">
    <property type="protein sequence ID" value="MFB8750918.1"/>
    <property type="molecule type" value="Genomic_DNA"/>
</dbReference>
<proteinExistence type="predicted"/>
<reference evidence="1 2" key="1">
    <citation type="submission" date="2024-01" db="EMBL/GenBank/DDBJ databases">
        <title>Genome mining of biosynthetic gene clusters to explore secondary metabolites of Streptomyces sp.</title>
        <authorList>
            <person name="Baig A."/>
            <person name="Ajitkumar Shintre N."/>
            <person name="Kumar H."/>
            <person name="Anbarasu A."/>
            <person name="Ramaiah S."/>
        </authorList>
    </citation>
    <scope>NUCLEOTIDE SEQUENCE [LARGE SCALE GENOMIC DNA]</scope>
    <source>
        <strain evidence="1 2">A03</strain>
    </source>
</reference>
<name>A0ABV5DDY6_9ACTN</name>
<dbReference type="RefSeq" id="WP_230070779.1">
    <property type="nucleotide sequence ID" value="NZ_JAJJMU010000009.1"/>
</dbReference>
<dbReference type="Proteomes" id="UP001585018">
    <property type="component" value="Unassembled WGS sequence"/>
</dbReference>
<accession>A0ABV5DDY6</accession>
<keyword evidence="2" id="KW-1185">Reference proteome</keyword>
<evidence type="ECO:0000313" key="2">
    <source>
        <dbReference type="Proteomes" id="UP001585018"/>
    </source>
</evidence>
<evidence type="ECO:0000313" key="1">
    <source>
        <dbReference type="EMBL" id="MFB8750918.1"/>
    </source>
</evidence>